<sequence>MKLEVWAKELRIPFLSLPAIFVPLGITVALLDGYFNLVYGILTLIGVVCIHASVNVLNDYFDFKSGIDTTTTPTPFSGGSRVLPEKLLEPRSVLIGGIILLAIGSLIGLYFLYVFNFPPLLIALIAIAIITSVAYSPLLSTIGLGEVFVFLNFGPLLFTGIYYIQSGGLITTEPIIVGSIVGLMTTGILYINEFPDTDADKSKGRFHLVARLGKERAVGLYNIIMGLSYVIIVIGVISSFVIGVGIPPTCIIALITFSLTPKGNFRTASKILSKEYDKIMELIPAMGNTVMTTIQTGVLLLVGYLIWYFLSIYFPGTTTILPGNIS</sequence>
<keyword evidence="3" id="KW-0474">Menaquinone biosynthesis</keyword>
<dbReference type="GO" id="GO:0009234">
    <property type="term" value="P:menaquinone biosynthetic process"/>
    <property type="evidence" value="ECO:0007669"/>
    <property type="project" value="UniProtKB-UniPathway"/>
</dbReference>
<evidence type="ECO:0000256" key="5">
    <source>
        <dbReference type="ARBA" id="ARBA00022692"/>
    </source>
</evidence>
<dbReference type="InterPro" id="IPR026046">
    <property type="entry name" value="UBIAD1"/>
</dbReference>
<evidence type="ECO:0000256" key="4">
    <source>
        <dbReference type="ARBA" id="ARBA00022679"/>
    </source>
</evidence>
<evidence type="ECO:0000256" key="1">
    <source>
        <dbReference type="ARBA" id="ARBA00004651"/>
    </source>
</evidence>
<keyword evidence="7 8" id="KW-0472">Membrane</keyword>
<accession>A0A075FV33</accession>
<dbReference type="PANTHER" id="PTHR13929:SF0">
    <property type="entry name" value="UBIA PRENYLTRANSFERASE DOMAIN-CONTAINING PROTEIN 1"/>
    <property type="match status" value="1"/>
</dbReference>
<name>A0A075FV33_9ARCH</name>
<dbReference type="Gene3D" id="1.10.357.140">
    <property type="entry name" value="UbiA prenyltransferase"/>
    <property type="match status" value="1"/>
</dbReference>
<dbReference type="EMBL" id="KF900396">
    <property type="protein sequence ID" value="AIE93497.1"/>
    <property type="molecule type" value="Genomic_DNA"/>
</dbReference>
<feature type="transmembrane region" description="Helical" evidence="8">
    <location>
        <begin position="93"/>
        <end position="114"/>
    </location>
</feature>
<dbReference type="EC" id="2.5.1.74" evidence="9"/>
<evidence type="ECO:0000313" key="9">
    <source>
        <dbReference type="EMBL" id="AIE93497.1"/>
    </source>
</evidence>
<reference evidence="9" key="1">
    <citation type="journal article" date="2014" name="Genome Biol. Evol.">
        <title>Pangenome evidence for extensive interdomain horizontal transfer affecting lineage core and shell genes in uncultured planktonic thaumarchaeota and euryarchaeota.</title>
        <authorList>
            <person name="Deschamps P."/>
            <person name="Zivanovic Y."/>
            <person name="Moreira D."/>
            <person name="Rodriguez-Valera F."/>
            <person name="Lopez-Garcia P."/>
        </authorList>
    </citation>
    <scope>NUCLEOTIDE SEQUENCE</scope>
</reference>
<gene>
    <name evidence="9" type="primary">menA</name>
</gene>
<dbReference type="Pfam" id="PF01040">
    <property type="entry name" value="UbiA"/>
    <property type="match status" value="1"/>
</dbReference>
<feature type="transmembrane region" description="Helical" evidence="8">
    <location>
        <begin position="37"/>
        <end position="57"/>
    </location>
</feature>
<proteinExistence type="predicted"/>
<keyword evidence="6 8" id="KW-1133">Transmembrane helix</keyword>
<dbReference type="PANTHER" id="PTHR13929">
    <property type="entry name" value="1,4-DIHYDROXY-2-NAPHTHOATE OCTAPRENYLTRANSFERASE"/>
    <property type="match status" value="1"/>
</dbReference>
<dbReference type="AlphaFoldDB" id="A0A075FV33"/>
<dbReference type="InterPro" id="IPR000537">
    <property type="entry name" value="UbiA_prenyltransferase"/>
</dbReference>
<dbReference type="GO" id="GO:0042371">
    <property type="term" value="P:vitamin K biosynthetic process"/>
    <property type="evidence" value="ECO:0007669"/>
    <property type="project" value="TreeGrafter"/>
</dbReference>
<protein>
    <submittedName>
        <fullName evidence="9">UbiA prenyltransferase (MenA)</fullName>
        <ecNumber evidence="9">2.5.1.74</ecNumber>
    </submittedName>
</protein>
<evidence type="ECO:0000256" key="7">
    <source>
        <dbReference type="ARBA" id="ARBA00023136"/>
    </source>
</evidence>
<dbReference type="InterPro" id="IPR044878">
    <property type="entry name" value="UbiA_sf"/>
</dbReference>
<keyword evidence="5 8" id="KW-0812">Transmembrane</keyword>
<dbReference type="CDD" id="cd13962">
    <property type="entry name" value="PT_UbiA_UBIAD1"/>
    <property type="match status" value="1"/>
</dbReference>
<evidence type="ECO:0000256" key="6">
    <source>
        <dbReference type="ARBA" id="ARBA00022989"/>
    </source>
</evidence>
<evidence type="ECO:0000256" key="2">
    <source>
        <dbReference type="ARBA" id="ARBA00004863"/>
    </source>
</evidence>
<feature type="transmembrane region" description="Helical" evidence="8">
    <location>
        <begin position="120"/>
        <end position="140"/>
    </location>
</feature>
<keyword evidence="4 9" id="KW-0808">Transferase</keyword>
<organism evidence="9">
    <name type="scientific">uncultured marine thaumarchaeote AD1000_38_A02</name>
    <dbReference type="NCBI Taxonomy" id="1455911"/>
    <lineage>
        <taxon>Archaea</taxon>
        <taxon>Nitrososphaerota</taxon>
        <taxon>environmental samples</taxon>
    </lineage>
</organism>
<evidence type="ECO:0000256" key="8">
    <source>
        <dbReference type="SAM" id="Phobius"/>
    </source>
</evidence>
<feature type="transmembrane region" description="Helical" evidence="8">
    <location>
        <begin position="282"/>
        <end position="310"/>
    </location>
</feature>
<comment type="pathway">
    <text evidence="2">Quinol/quinone metabolism; menaquinone biosynthesis.</text>
</comment>
<feature type="transmembrane region" description="Helical" evidence="8">
    <location>
        <begin position="12"/>
        <end position="31"/>
    </location>
</feature>
<evidence type="ECO:0000256" key="3">
    <source>
        <dbReference type="ARBA" id="ARBA00022428"/>
    </source>
</evidence>
<feature type="transmembrane region" description="Helical" evidence="8">
    <location>
        <begin position="147"/>
        <end position="164"/>
    </location>
</feature>
<comment type="subcellular location">
    <subcellularLocation>
        <location evidence="1">Cell membrane</location>
        <topology evidence="1">Multi-pass membrane protein</topology>
    </subcellularLocation>
</comment>
<dbReference type="GO" id="GO:0005886">
    <property type="term" value="C:plasma membrane"/>
    <property type="evidence" value="ECO:0007669"/>
    <property type="project" value="UniProtKB-SubCell"/>
</dbReference>
<dbReference type="UniPathway" id="UPA00079"/>
<dbReference type="GO" id="GO:0046428">
    <property type="term" value="F:1,4-dihydroxy-2-naphthoate polyprenyltransferase activity"/>
    <property type="evidence" value="ECO:0007669"/>
    <property type="project" value="UniProtKB-EC"/>
</dbReference>
<feature type="transmembrane region" description="Helical" evidence="8">
    <location>
        <begin position="216"/>
        <end position="234"/>
    </location>
</feature>
<feature type="transmembrane region" description="Helical" evidence="8">
    <location>
        <begin position="176"/>
        <end position="195"/>
    </location>
</feature>
<feature type="transmembrane region" description="Helical" evidence="8">
    <location>
        <begin position="240"/>
        <end position="261"/>
    </location>
</feature>